<evidence type="ECO:0000259" key="12">
    <source>
        <dbReference type="SMART" id="SM00861"/>
    </source>
</evidence>
<dbReference type="Gene3D" id="1.10.287.1150">
    <property type="entry name" value="TPP helical domain"/>
    <property type="match status" value="1"/>
</dbReference>
<dbReference type="GO" id="GO:0030976">
    <property type="term" value="F:thiamine pyrophosphate binding"/>
    <property type="evidence" value="ECO:0007669"/>
    <property type="project" value="InterPro"/>
</dbReference>
<dbReference type="CDD" id="cd02016">
    <property type="entry name" value="TPP_E1_OGDC_like"/>
    <property type="match status" value="1"/>
</dbReference>
<comment type="subunit">
    <text evidence="4">Homodimer. Part of the 2-oxoglutarate dehydrogenase (OGDH) complex composed of E1 (2-oxoglutarate dehydrogenase), E2 (dihydrolipoamide succinyltransferase) and E3 (dihydrolipoamide dehydrogenase); the complex contains multiple copies of the three enzymatic components (E1, E2 and E3).</text>
</comment>
<dbReference type="InterPro" id="IPR011603">
    <property type="entry name" value="2oxoglutarate_DH_E1"/>
</dbReference>
<keyword evidence="14" id="KW-1185">Reference proteome</keyword>
<dbReference type="GO" id="GO:0006096">
    <property type="term" value="P:glycolytic process"/>
    <property type="evidence" value="ECO:0007669"/>
    <property type="project" value="UniProtKB-KW"/>
</dbReference>
<dbReference type="PIRSF" id="PIRSF000157">
    <property type="entry name" value="Oxoglu_dh_E1"/>
    <property type="match status" value="1"/>
</dbReference>
<name>A0A2W2B4R8_9HYPH</name>
<evidence type="ECO:0000313" key="13">
    <source>
        <dbReference type="EMBL" id="PZF75284.1"/>
    </source>
</evidence>
<evidence type="ECO:0000256" key="3">
    <source>
        <dbReference type="ARBA" id="ARBA00006936"/>
    </source>
</evidence>
<feature type="region of interest" description="Disordered" evidence="11">
    <location>
        <begin position="58"/>
        <end position="109"/>
    </location>
</feature>
<dbReference type="PANTHER" id="PTHR23152:SF4">
    <property type="entry name" value="2-OXOADIPATE DEHYDROGENASE COMPLEX COMPONENT E1"/>
    <property type="match status" value="1"/>
</dbReference>
<dbReference type="InterPro" id="IPR029061">
    <property type="entry name" value="THDP-binding"/>
</dbReference>
<keyword evidence="8" id="KW-0786">Thiamine pyrophosphate</keyword>
<evidence type="ECO:0000256" key="5">
    <source>
        <dbReference type="ARBA" id="ARBA00012280"/>
    </source>
</evidence>
<evidence type="ECO:0000256" key="2">
    <source>
        <dbReference type="ARBA" id="ARBA00003906"/>
    </source>
</evidence>
<comment type="cofactor">
    <cofactor evidence="1">
        <name>thiamine diphosphate</name>
        <dbReference type="ChEBI" id="CHEBI:58937"/>
    </cofactor>
</comment>
<dbReference type="Pfam" id="PF02779">
    <property type="entry name" value="Transket_pyr"/>
    <property type="match status" value="1"/>
</dbReference>
<comment type="caution">
    <text evidence="13">The sequence shown here is derived from an EMBL/GenBank/DDBJ whole genome shotgun (WGS) entry which is preliminary data.</text>
</comment>
<comment type="function">
    <text evidence="2">E1 component of the 2-oxoglutarate dehydrogenase (OGDH) complex which catalyzes the decarboxylation of 2-oxoglutarate, the first step in the conversion of 2-oxoglutarate to succinyl-CoA and CO(2).</text>
</comment>
<dbReference type="InterPro" id="IPR001017">
    <property type="entry name" value="DH_E1"/>
</dbReference>
<dbReference type="GO" id="GO:0045252">
    <property type="term" value="C:oxoglutarate dehydrogenase complex"/>
    <property type="evidence" value="ECO:0007669"/>
    <property type="project" value="TreeGrafter"/>
</dbReference>
<sequence>MNKTDLTTAFEQTSFLYGGNAQYIEQLYARYLENPAAVDSHWRQFFAGLEDNAAQAKQQVEGPSWQRKDWPRPESGDLVSALDGNWPPAAPPAAKAGKGAAPEAKAPTLSAEDVRKATMDSVRALMMIRAYRMRGHLAADLDPLRLKAPESHPELDPATYGFTAADMDRPIFLDKVLGLEFATIRQITDILKRTYCGTLGVEFMHISDPEQKAWIQERIEGADKSISFTANGKKAILNKLIEGEGFEQFLNVKYTGTKRFGLDGGESMIPALEQIIKRGGQLGMKEIVLGMAHRGRLNVLANVMSKPFSAIFHEFKGGSSTPDEVEGSGDVKYHLGSSSDRVFDDNTVHLSLTANPSHLEIVDPVVLGKARAKQDQRGDKERTSVLPLLIHGDAAFAGQGVVAECFGLSGLRGHRCGGSIHFIVNNQIGFTTAPHWSRSSPYPSDVAKMIEAPIFHCNGDDPESVVYAAKIATEFRQKFHKPVVIDMFCYRRFGHNETDEPAFTQPLMYKRIASQPTVVALYGKRLIEEGVISEADFDAMKAAYRKTLDDNFTVAENYKANKADWLDGRWAGLKAAKDHEEPRKGDTGVPLAKLKEIGLKLTKIPKTFKVHRTMQRVLDARRKMIEDGTGIDWAMGEHLAFGSLLLDGFPIRLSGQDVQRGTFSQRHAVLVDQDTEKRYTPLNHLVKDQKIKIDAINSMLSEEAVLGFEYGYSLAEPNTLTIWEAQFGDFANGAQVVFDQFISSGERKWLRMSGLTVMLPHGYEGQGPEHSSARLERYLQMCAEDNMQVANVTTPANYFHILRRQLKRDIRKPLVIMTPKSLLRHKRATSPLSMMDEGTTFHRLLWDDAEMLADQAIKLKPDDKIRRVILCTGKVYYDLYEEREKRGLDDIYLLRVEQLYPWPHKALINILSRFKQAEFVWCQEEPYNMGAWSFVQPNIERVLEYIGAKSPRPRYVGRAASASTATGLMSRHLKELRTFLDEALGENKA</sequence>
<dbReference type="NCBIfam" id="NF006914">
    <property type="entry name" value="PRK09404.1"/>
    <property type="match status" value="1"/>
</dbReference>
<evidence type="ECO:0000256" key="10">
    <source>
        <dbReference type="ARBA" id="ARBA00030680"/>
    </source>
</evidence>
<dbReference type="InterPro" id="IPR032106">
    <property type="entry name" value="2-oxogl_dehyd_N"/>
</dbReference>
<keyword evidence="9" id="KW-0324">Glycolysis</keyword>
<protein>
    <recommendedName>
        <fullName evidence="6">2-oxoglutarate dehydrogenase E1 component</fullName>
        <ecNumber evidence="5">1.2.4.2</ecNumber>
    </recommendedName>
    <alternativeName>
        <fullName evidence="10">Alpha-ketoglutarate dehydrogenase</fullName>
    </alternativeName>
</protein>
<evidence type="ECO:0000256" key="6">
    <source>
        <dbReference type="ARBA" id="ARBA00013321"/>
    </source>
</evidence>
<keyword evidence="7 13" id="KW-0560">Oxidoreductase</keyword>
<dbReference type="GO" id="GO:0004591">
    <property type="term" value="F:oxoglutarate dehydrogenase (succinyl-transferring) activity"/>
    <property type="evidence" value="ECO:0007669"/>
    <property type="project" value="UniProtKB-EC"/>
</dbReference>
<feature type="compositionally biased region" description="Low complexity" evidence="11">
    <location>
        <begin position="92"/>
        <end position="107"/>
    </location>
</feature>
<evidence type="ECO:0000256" key="1">
    <source>
        <dbReference type="ARBA" id="ARBA00001964"/>
    </source>
</evidence>
<dbReference type="InterPro" id="IPR042179">
    <property type="entry name" value="KGD_C_sf"/>
</dbReference>
<dbReference type="Pfam" id="PF16870">
    <property type="entry name" value="OxoGdeHyase_C"/>
    <property type="match status" value="1"/>
</dbReference>
<evidence type="ECO:0000313" key="14">
    <source>
        <dbReference type="Proteomes" id="UP000248795"/>
    </source>
</evidence>
<evidence type="ECO:0000256" key="8">
    <source>
        <dbReference type="ARBA" id="ARBA00023052"/>
    </source>
</evidence>
<dbReference type="Gene3D" id="3.40.50.12470">
    <property type="match status" value="1"/>
</dbReference>
<organism evidence="13 14">
    <name type="scientific">Aestuariivirga litoralis</name>
    <dbReference type="NCBI Taxonomy" id="2650924"/>
    <lineage>
        <taxon>Bacteria</taxon>
        <taxon>Pseudomonadati</taxon>
        <taxon>Pseudomonadota</taxon>
        <taxon>Alphaproteobacteria</taxon>
        <taxon>Hyphomicrobiales</taxon>
        <taxon>Aestuariivirgaceae</taxon>
        <taxon>Aestuariivirga</taxon>
    </lineage>
</organism>
<dbReference type="GO" id="GO:0005829">
    <property type="term" value="C:cytosol"/>
    <property type="evidence" value="ECO:0007669"/>
    <property type="project" value="TreeGrafter"/>
</dbReference>
<dbReference type="SUPFAM" id="SSF52518">
    <property type="entry name" value="Thiamin diphosphate-binding fold (THDP-binding)"/>
    <property type="match status" value="2"/>
</dbReference>
<dbReference type="Pfam" id="PF00676">
    <property type="entry name" value="E1_dh"/>
    <property type="match status" value="1"/>
</dbReference>
<feature type="compositionally biased region" description="Basic and acidic residues" evidence="11">
    <location>
        <begin position="66"/>
        <end position="75"/>
    </location>
</feature>
<accession>A0A2W2B4R8</accession>
<proteinExistence type="inferred from homology"/>
<dbReference type="Gene3D" id="3.40.50.970">
    <property type="match status" value="1"/>
</dbReference>
<dbReference type="Pfam" id="PF16078">
    <property type="entry name" value="2-oxogl_dehyd_N"/>
    <property type="match status" value="1"/>
</dbReference>
<dbReference type="AlphaFoldDB" id="A0A2W2B4R8"/>
<dbReference type="PANTHER" id="PTHR23152">
    <property type="entry name" value="2-OXOGLUTARATE DEHYDROGENASE"/>
    <property type="match status" value="1"/>
</dbReference>
<dbReference type="FunFam" id="3.40.50.12470:FF:000003">
    <property type="entry name" value="2-oxoglutarate dehydrogenase E1 component"/>
    <property type="match status" value="1"/>
</dbReference>
<feature type="domain" description="Transketolase-like pyrimidine-binding" evidence="12">
    <location>
        <begin position="631"/>
        <end position="825"/>
    </location>
</feature>
<dbReference type="EC" id="1.2.4.2" evidence="5"/>
<comment type="similarity">
    <text evidence="3">Belongs to the alpha-ketoglutarate dehydrogenase family.</text>
</comment>
<dbReference type="InterPro" id="IPR031717">
    <property type="entry name" value="ODO-1/KGD_C"/>
</dbReference>
<dbReference type="SMART" id="SM00861">
    <property type="entry name" value="Transket_pyr"/>
    <property type="match status" value="1"/>
</dbReference>
<dbReference type="NCBIfam" id="NF008907">
    <property type="entry name" value="PRK12270.1"/>
    <property type="match status" value="1"/>
</dbReference>
<evidence type="ECO:0000256" key="4">
    <source>
        <dbReference type="ARBA" id="ARBA00011301"/>
    </source>
</evidence>
<dbReference type="GO" id="GO:0006099">
    <property type="term" value="P:tricarboxylic acid cycle"/>
    <property type="evidence" value="ECO:0007669"/>
    <property type="project" value="TreeGrafter"/>
</dbReference>
<dbReference type="RefSeq" id="WP_111200110.1">
    <property type="nucleotide sequence ID" value="NZ_QKVK01000012.1"/>
</dbReference>
<dbReference type="NCBIfam" id="TIGR00239">
    <property type="entry name" value="2oxo_dh_E1"/>
    <property type="match status" value="1"/>
</dbReference>
<dbReference type="Proteomes" id="UP000248795">
    <property type="component" value="Unassembled WGS sequence"/>
</dbReference>
<evidence type="ECO:0000256" key="11">
    <source>
        <dbReference type="SAM" id="MobiDB-lite"/>
    </source>
</evidence>
<dbReference type="EMBL" id="QKVK01000012">
    <property type="protein sequence ID" value="PZF75284.1"/>
    <property type="molecule type" value="Genomic_DNA"/>
</dbReference>
<dbReference type="InterPro" id="IPR005475">
    <property type="entry name" value="Transketolase-like_Pyr-bd"/>
</dbReference>
<gene>
    <name evidence="13" type="primary">sucA</name>
    <name evidence="13" type="ORF">DK847_18905</name>
</gene>
<reference evidence="14" key="1">
    <citation type="submission" date="2018-06" db="EMBL/GenBank/DDBJ databases">
        <title>Aestuariibacter litoralis strain KCTC 52945T.</title>
        <authorList>
            <person name="Li X."/>
            <person name="Salam N."/>
            <person name="Li J.-L."/>
            <person name="Chen Y.-M."/>
            <person name="Yang Z.-W."/>
            <person name="Zhang L.-Y."/>
            <person name="Han M.-X."/>
            <person name="Xiao M."/>
            <person name="Li W.-J."/>
        </authorList>
    </citation>
    <scope>NUCLEOTIDE SEQUENCE [LARGE SCALE GENOMIC DNA]</scope>
    <source>
        <strain evidence="14">KCTC 52945</strain>
    </source>
</reference>
<evidence type="ECO:0000256" key="9">
    <source>
        <dbReference type="ARBA" id="ARBA00023152"/>
    </source>
</evidence>
<evidence type="ECO:0000256" key="7">
    <source>
        <dbReference type="ARBA" id="ARBA00023002"/>
    </source>
</evidence>
<dbReference type="Gene3D" id="3.40.50.11610">
    <property type="entry name" value="Multifunctional 2-oxoglutarate metabolism enzyme, C-terminal domain"/>
    <property type="match status" value="1"/>
</dbReference>